<evidence type="ECO:0000256" key="1">
    <source>
        <dbReference type="SAM" id="MobiDB-lite"/>
    </source>
</evidence>
<feature type="compositionally biased region" description="Basic and acidic residues" evidence="1">
    <location>
        <begin position="60"/>
        <end position="84"/>
    </location>
</feature>
<dbReference type="AlphaFoldDB" id="A0A085MZY4"/>
<accession>A0A085MZY4</accession>
<name>A0A085MZY4_9BILA</name>
<sequence length="151" mass="17761">MDEQAYSGAAVFTSYQYPLKEKLRLDYTRKVPEPITADKEGLLYLHNAHSYPDQAQQTNKPDKKQQIEQLKKVTNHEDKDSELQKLRRSISSGCETMLKLVKSKLTTSLAKEHQRGKETWQRLAADYLYYNLDEVMRCIKLLFAEEHFIYE</sequence>
<protein>
    <submittedName>
        <fullName evidence="2">Uncharacterized protein</fullName>
    </submittedName>
</protein>
<evidence type="ECO:0000313" key="2">
    <source>
        <dbReference type="EMBL" id="KFD62780.1"/>
    </source>
</evidence>
<dbReference type="Proteomes" id="UP000030758">
    <property type="component" value="Unassembled WGS sequence"/>
</dbReference>
<proteinExistence type="predicted"/>
<feature type="region of interest" description="Disordered" evidence="1">
    <location>
        <begin position="52"/>
        <end position="84"/>
    </location>
</feature>
<reference evidence="2" key="1">
    <citation type="journal article" date="2014" name="Nat. Genet.">
        <title>Genome and transcriptome of the porcine whipworm Trichuris suis.</title>
        <authorList>
            <person name="Jex A.R."/>
            <person name="Nejsum P."/>
            <person name="Schwarz E.M."/>
            <person name="Hu L."/>
            <person name="Young N.D."/>
            <person name="Hall R.S."/>
            <person name="Korhonen P.K."/>
            <person name="Liao S."/>
            <person name="Thamsborg S."/>
            <person name="Xia J."/>
            <person name="Xu P."/>
            <person name="Wang S."/>
            <person name="Scheerlinck J.P."/>
            <person name="Hofmann A."/>
            <person name="Sternberg P.W."/>
            <person name="Wang J."/>
            <person name="Gasser R.B."/>
        </authorList>
    </citation>
    <scope>NUCLEOTIDE SEQUENCE [LARGE SCALE GENOMIC DNA]</scope>
    <source>
        <strain evidence="2">DCEP-RM93F</strain>
    </source>
</reference>
<gene>
    <name evidence="2" type="ORF">M514_05180</name>
</gene>
<dbReference type="EMBL" id="KL367588">
    <property type="protein sequence ID" value="KFD62780.1"/>
    <property type="molecule type" value="Genomic_DNA"/>
</dbReference>
<organism evidence="2">
    <name type="scientific">Trichuris suis</name>
    <name type="common">pig whipworm</name>
    <dbReference type="NCBI Taxonomy" id="68888"/>
    <lineage>
        <taxon>Eukaryota</taxon>
        <taxon>Metazoa</taxon>
        <taxon>Ecdysozoa</taxon>
        <taxon>Nematoda</taxon>
        <taxon>Enoplea</taxon>
        <taxon>Dorylaimia</taxon>
        <taxon>Trichinellida</taxon>
        <taxon>Trichuridae</taxon>
        <taxon>Trichuris</taxon>
    </lineage>
</organism>